<keyword evidence="5" id="KW-0378">Hydrolase</keyword>
<evidence type="ECO:0000313" key="9">
    <source>
        <dbReference type="EMBL" id="PRX12625.1"/>
    </source>
</evidence>
<dbReference type="Gene3D" id="3.40.50.1820">
    <property type="entry name" value="alpha/beta hydrolase"/>
    <property type="match status" value="1"/>
</dbReference>
<dbReference type="GO" id="GO:0045493">
    <property type="term" value="P:xylan catabolic process"/>
    <property type="evidence" value="ECO:0007669"/>
    <property type="project" value="UniProtKB-KW"/>
</dbReference>
<dbReference type="Pfam" id="PF10503">
    <property type="entry name" value="Esterase_PHB"/>
    <property type="match status" value="1"/>
</dbReference>
<keyword evidence="4 8" id="KW-0732">Signal</keyword>
<dbReference type="EMBL" id="PVMZ01000027">
    <property type="protein sequence ID" value="PRX12625.1"/>
    <property type="molecule type" value="Genomic_DNA"/>
</dbReference>
<reference evidence="9 10" key="1">
    <citation type="submission" date="2018-03" db="EMBL/GenBank/DDBJ databases">
        <title>Genomic Encyclopedia of Archaeal and Bacterial Type Strains, Phase II (KMG-II): from individual species to whole genera.</title>
        <authorList>
            <person name="Goeker M."/>
        </authorList>
    </citation>
    <scope>NUCLEOTIDE SEQUENCE [LARGE SCALE GENOMIC DNA]</scope>
    <source>
        <strain evidence="9 10">DSM 43146</strain>
    </source>
</reference>
<keyword evidence="3" id="KW-0858">Xylan degradation</keyword>
<dbReference type="GO" id="GO:0030600">
    <property type="term" value="F:feruloyl esterase activity"/>
    <property type="evidence" value="ECO:0007669"/>
    <property type="project" value="InterPro"/>
</dbReference>
<organism evidence="9 10">
    <name type="scientific">Actinoplanes italicus</name>
    <dbReference type="NCBI Taxonomy" id="113567"/>
    <lineage>
        <taxon>Bacteria</taxon>
        <taxon>Bacillati</taxon>
        <taxon>Actinomycetota</taxon>
        <taxon>Actinomycetes</taxon>
        <taxon>Micromonosporales</taxon>
        <taxon>Micromonosporaceae</taxon>
        <taxon>Actinoplanes</taxon>
    </lineage>
</organism>
<gene>
    <name evidence="9" type="ORF">CLV67_12748</name>
</gene>
<evidence type="ECO:0000256" key="5">
    <source>
        <dbReference type="ARBA" id="ARBA00022801"/>
    </source>
</evidence>
<evidence type="ECO:0000313" key="10">
    <source>
        <dbReference type="Proteomes" id="UP000239415"/>
    </source>
</evidence>
<dbReference type="AlphaFoldDB" id="A0A2T0JX96"/>
<keyword evidence="7" id="KW-0624">Polysaccharide degradation</keyword>
<dbReference type="InterPro" id="IPR043595">
    <property type="entry name" value="FaeB/C/D"/>
</dbReference>
<dbReference type="Proteomes" id="UP000239415">
    <property type="component" value="Unassembled WGS sequence"/>
</dbReference>
<dbReference type="PANTHER" id="PTHR38050">
    <property type="match status" value="1"/>
</dbReference>
<dbReference type="InterPro" id="IPR029058">
    <property type="entry name" value="AB_hydrolase_fold"/>
</dbReference>
<evidence type="ECO:0000256" key="6">
    <source>
        <dbReference type="ARBA" id="ARBA00023277"/>
    </source>
</evidence>
<comment type="subcellular location">
    <subcellularLocation>
        <location evidence="1">Secreted</location>
    </subcellularLocation>
</comment>
<dbReference type="GO" id="GO:0005576">
    <property type="term" value="C:extracellular region"/>
    <property type="evidence" value="ECO:0007669"/>
    <property type="project" value="UniProtKB-SubCell"/>
</dbReference>
<keyword evidence="2" id="KW-0964">Secreted</keyword>
<proteinExistence type="predicted"/>
<feature type="chain" id="PRO_5039077762" evidence="8">
    <location>
        <begin position="18"/>
        <end position="290"/>
    </location>
</feature>
<evidence type="ECO:0000256" key="3">
    <source>
        <dbReference type="ARBA" id="ARBA00022651"/>
    </source>
</evidence>
<evidence type="ECO:0000256" key="7">
    <source>
        <dbReference type="ARBA" id="ARBA00023326"/>
    </source>
</evidence>
<keyword evidence="10" id="KW-1185">Reference proteome</keyword>
<keyword evidence="6" id="KW-0119">Carbohydrate metabolism</keyword>
<evidence type="ECO:0000256" key="4">
    <source>
        <dbReference type="ARBA" id="ARBA00022729"/>
    </source>
</evidence>
<protein>
    <submittedName>
        <fullName evidence="9">Polyhydroxybutyrate depolymerase</fullName>
    </submittedName>
</protein>
<comment type="caution">
    <text evidence="9">The sequence shown here is derived from an EMBL/GenBank/DDBJ whole genome shotgun (WGS) entry which is preliminary data.</text>
</comment>
<name>A0A2T0JX96_9ACTN</name>
<evidence type="ECO:0000256" key="2">
    <source>
        <dbReference type="ARBA" id="ARBA00022525"/>
    </source>
</evidence>
<feature type="signal peptide" evidence="8">
    <location>
        <begin position="1"/>
        <end position="17"/>
    </location>
</feature>
<evidence type="ECO:0000256" key="1">
    <source>
        <dbReference type="ARBA" id="ARBA00004613"/>
    </source>
</evidence>
<dbReference type="SUPFAM" id="SSF53474">
    <property type="entry name" value="alpha/beta-Hydrolases"/>
    <property type="match status" value="1"/>
</dbReference>
<sequence length="290" mass="30746">MRRTIKILVLVCGLALAACSSAPHSPSAPASQRPAAGDHRLTLDVGGRERAFLLHAPPGWTGDEPVPLVVAMHFYPGTGERLRAMIEMDAKADEHGFLVAYPDGVDGGFNALICCGAEDDVAFLKALTGRLITGWRVDADRIYATGISNGADMSFRAAIEATGVFAAIGAVSGGYGGPKTEDAGYVPAEPVSVMSIVGRQDRYYDIFDAGLKKWRERLGCAPKPASPTGTDRVERFSARCADGSDVEVYVVTDMGHSWPGAQSGELAQPGAPIVATDLLWDFFAAHPRLK</sequence>
<accession>A0A2T0JX96</accession>
<dbReference type="InterPro" id="IPR010126">
    <property type="entry name" value="Esterase_phb"/>
</dbReference>
<dbReference type="PROSITE" id="PS51257">
    <property type="entry name" value="PROKAR_LIPOPROTEIN"/>
    <property type="match status" value="1"/>
</dbReference>
<dbReference type="PANTHER" id="PTHR38050:SF2">
    <property type="entry name" value="FERULOYL ESTERASE C-RELATED"/>
    <property type="match status" value="1"/>
</dbReference>
<evidence type="ECO:0000256" key="8">
    <source>
        <dbReference type="SAM" id="SignalP"/>
    </source>
</evidence>